<dbReference type="InterPro" id="IPR045055">
    <property type="entry name" value="DNA2/NAM7-like"/>
</dbReference>
<keyword evidence="1" id="KW-0175">Coiled coil</keyword>
<sequence length="1185" mass="137254">MAASPRQIFEYLLAVQNLARPPIRDFRQFEKSFYVDELPRGEGCYLFGEGETTDAWLEIHKQNDIPPAPEPDPLFKEWLTTDHRQSNTPPQVKKKREILPSLHFSKDAPPYREEKFEDQPARVEAFRQWLERWETWAEEHRHKTQVQNLYNLLFALVNRMEREGETLELAFGHGLLLWDLPSGRILHPLLTTRMELHFDARKGRFTLTPTRKGTILETEMLTGVKLPQETHLPRLRKQVEQTGHPLNREEAIPLYKEMAQTLHPEGRFIEGESRVKVKKNPVVLEKPVFFLRKRTSQLWKDELRTAIEALGEGMKVPKTIQSLLRMERIEPSQEERKAWDGVRKDLFFPLPANEEQKEIARRLAQNHGVTVQGPPGTGKSHTIANLISHLLAHGKKVLVTSHKEPALRVLAEKIPEEIRSLCVSVLGRDSRSLNEIEQSIGAISSEMAVQDPELLKREVEQLKQELKSTRQNIEECKLQLKQMAARNMEAIQWGEESLSPMKAAQKLTETEAELSWIPDRIDTAPPLTDSDMRKMWALAGELPLETRSLLKQSFPTPDSLPNAAAYRSLLAEGEKTEEAFNQSRHLLRRYRLPDSNPKRRELLRLLQPILKEGEGIRPPFAQKILSDLLAGGKRKEMWTQLIGSVEQTLEEITAIQNRLAEYDIQLPKVPRHQLQQDIQTLIDRLREGKSIRGLYLMLSGRKLRYLVEHPAVDHRSVQTVEEAELIAEQLKMEEKRYRLVKRWNTLMTEVDGPALDAAQNRLVALTEDLLHHLRKIVRIQALILKLKAESDSVTLPEDFSWSSLSSFEELEAALQAVEMKLKHKEWEVKYERQTHHLFQEAAQSKAHPICQRLADAWRQKDARFWEATFEELIQLHECREKNRQLQGLATSLRKAAPNWTDRIISRMGTPTPFPDRWQEAWEWRRVHTEVEKINGLEPEKLELKLEEEQQRERRLLGSIVAKSAWRAQLLRITEPQKRALIAWKQKIKKIGKGTGKYAAKHRQEARVEMERCQPAIPVWIMPVDRVIENLDLRNDRFDVVIVDESSQCDLFALAALLRAERAVIVGDDEQISPAAVGTDQEAVRSLIQRHLQGVPQASNLDMQTSLYDVATRIFPGTLRLKEHFRCVPEIIQFSNDLSYGGEIIPLRKTGWNPRSWPAGSRAAGMNCKRSMKWKRRRSWPTFKPW</sequence>
<evidence type="ECO:0000256" key="1">
    <source>
        <dbReference type="SAM" id="Coils"/>
    </source>
</evidence>
<dbReference type="OrthoDB" id="9757917at2"/>
<accession>A0A2T6B9G1</accession>
<proteinExistence type="predicted"/>
<dbReference type="InterPro" id="IPR041677">
    <property type="entry name" value="DNA2/NAM7_AAA_11"/>
</dbReference>
<dbReference type="SUPFAM" id="SSF52540">
    <property type="entry name" value="P-loop containing nucleoside triphosphate hydrolases"/>
    <property type="match status" value="1"/>
</dbReference>
<dbReference type="PANTHER" id="PTHR10887:SF495">
    <property type="entry name" value="HELICASE SENATAXIN ISOFORM X1-RELATED"/>
    <property type="match status" value="1"/>
</dbReference>
<protein>
    <submittedName>
        <fullName evidence="3">AAA domain-containing protein</fullName>
    </submittedName>
</protein>
<dbReference type="EMBL" id="QBKR01000030">
    <property type="protein sequence ID" value="PTX52693.1"/>
    <property type="molecule type" value="Genomic_DNA"/>
</dbReference>
<evidence type="ECO:0000313" key="4">
    <source>
        <dbReference type="Proteomes" id="UP000244240"/>
    </source>
</evidence>
<dbReference type="Proteomes" id="UP000244240">
    <property type="component" value="Unassembled WGS sequence"/>
</dbReference>
<evidence type="ECO:0000259" key="2">
    <source>
        <dbReference type="Pfam" id="PF13086"/>
    </source>
</evidence>
<feature type="coiled-coil region" evidence="1">
    <location>
        <begin position="452"/>
        <end position="486"/>
    </location>
</feature>
<dbReference type="InterPro" id="IPR027417">
    <property type="entry name" value="P-loop_NTPase"/>
</dbReference>
<comment type="caution">
    <text evidence="3">The sequence shown here is derived from an EMBL/GenBank/DDBJ whole genome shotgun (WGS) entry which is preliminary data.</text>
</comment>
<keyword evidence="4" id="KW-1185">Reference proteome</keyword>
<gene>
    <name evidence="3" type="ORF">C8P63_1305</name>
</gene>
<name>A0A2T6B9G1_9BACL</name>
<dbReference type="PANTHER" id="PTHR10887">
    <property type="entry name" value="DNA2/NAM7 HELICASE FAMILY"/>
    <property type="match status" value="1"/>
</dbReference>
<organism evidence="3 4">
    <name type="scientific">Melghirimyces profundicolus</name>
    <dbReference type="NCBI Taxonomy" id="1242148"/>
    <lineage>
        <taxon>Bacteria</taxon>
        <taxon>Bacillati</taxon>
        <taxon>Bacillota</taxon>
        <taxon>Bacilli</taxon>
        <taxon>Bacillales</taxon>
        <taxon>Thermoactinomycetaceae</taxon>
        <taxon>Melghirimyces</taxon>
    </lineage>
</organism>
<dbReference type="AlphaFoldDB" id="A0A2T6B9G1"/>
<dbReference type="Gene3D" id="3.40.50.300">
    <property type="entry name" value="P-loop containing nucleotide triphosphate hydrolases"/>
    <property type="match status" value="2"/>
</dbReference>
<dbReference type="RefSeq" id="WP_108025890.1">
    <property type="nucleotide sequence ID" value="NZ_QBKR01000030.1"/>
</dbReference>
<reference evidence="3 4" key="1">
    <citation type="submission" date="2018-04" db="EMBL/GenBank/DDBJ databases">
        <title>Genomic Encyclopedia of Archaeal and Bacterial Type Strains, Phase II (KMG-II): from individual species to whole genera.</title>
        <authorList>
            <person name="Goeker M."/>
        </authorList>
    </citation>
    <scope>NUCLEOTIDE SEQUENCE [LARGE SCALE GENOMIC DNA]</scope>
    <source>
        <strain evidence="3 4">DSM 45787</strain>
    </source>
</reference>
<dbReference type="GO" id="GO:0004386">
    <property type="term" value="F:helicase activity"/>
    <property type="evidence" value="ECO:0007669"/>
    <property type="project" value="InterPro"/>
</dbReference>
<evidence type="ECO:0000313" key="3">
    <source>
        <dbReference type="EMBL" id="PTX52693.1"/>
    </source>
</evidence>
<feature type="domain" description="DNA2/NAM7 helicase helicase" evidence="2">
    <location>
        <begin position="353"/>
        <end position="490"/>
    </location>
</feature>
<dbReference type="Pfam" id="PF13086">
    <property type="entry name" value="AAA_11"/>
    <property type="match status" value="1"/>
</dbReference>